<feature type="domain" description="CHORD" evidence="5">
    <location>
        <begin position="156"/>
        <end position="216"/>
    </location>
</feature>
<dbReference type="EMBL" id="CAJNRF010013071">
    <property type="protein sequence ID" value="CAF2146004.1"/>
    <property type="molecule type" value="Genomic_DNA"/>
</dbReference>
<name>A0A815F0I7_9BILA</name>
<dbReference type="Proteomes" id="UP000681967">
    <property type="component" value="Unassembled WGS sequence"/>
</dbReference>
<evidence type="ECO:0000313" key="9">
    <source>
        <dbReference type="EMBL" id="CAF2119809.1"/>
    </source>
</evidence>
<dbReference type="Proteomes" id="UP000676336">
    <property type="component" value="Unassembled WGS sequence"/>
</dbReference>
<dbReference type="Proteomes" id="UP000663856">
    <property type="component" value="Unassembled WGS sequence"/>
</dbReference>
<evidence type="ECO:0000313" key="10">
    <source>
        <dbReference type="EMBL" id="CAF2146004.1"/>
    </source>
</evidence>
<dbReference type="PANTHER" id="PTHR46983">
    <property type="entry name" value="CYSTEINE AND HISTIDINE-RICH DOMAIN-CONTAINING PROTEIN 1"/>
    <property type="match status" value="1"/>
</dbReference>
<keyword evidence="1" id="KW-0479">Metal-binding</keyword>
<dbReference type="Pfam" id="PF04969">
    <property type="entry name" value="CS"/>
    <property type="match status" value="1"/>
</dbReference>
<dbReference type="EMBL" id="CAJOBH010147049">
    <property type="protein sequence ID" value="CAF4831186.1"/>
    <property type="molecule type" value="Genomic_DNA"/>
</dbReference>
<dbReference type="Proteomes" id="UP000663866">
    <property type="component" value="Unassembled WGS sequence"/>
</dbReference>
<evidence type="ECO:0000313" key="8">
    <source>
        <dbReference type="EMBL" id="CAF2096432.1"/>
    </source>
</evidence>
<dbReference type="SUPFAM" id="SSF49764">
    <property type="entry name" value="HSP20-like chaperones"/>
    <property type="match status" value="1"/>
</dbReference>
<dbReference type="Proteomes" id="UP000663824">
    <property type="component" value="Unassembled WGS sequence"/>
</dbReference>
<evidence type="ECO:0000256" key="3">
    <source>
        <dbReference type="ARBA" id="ARBA00022833"/>
    </source>
</evidence>
<evidence type="ECO:0008006" key="17">
    <source>
        <dbReference type="Google" id="ProtNLM"/>
    </source>
</evidence>
<dbReference type="OrthoDB" id="10261079at2759"/>
<dbReference type="PROSITE" id="PS51401">
    <property type="entry name" value="CHORD"/>
    <property type="match status" value="2"/>
</dbReference>
<dbReference type="Gene3D" id="4.10.1130.20">
    <property type="match status" value="2"/>
</dbReference>
<keyword evidence="16" id="KW-1185">Reference proteome</keyword>
<sequence length="333" mass="37681">MSHFCYNRGCQKRYTPTNDATKDDNACQYHPGLPYFHDAYKIWSCCQKKSHDFSAFLSMPGCTRGSHQPNKPEEPIVPQPVEQEQVAVRKPVSRQEIPKPIAPTIDRPSMDAPLTQMKLTVAASLKTALEKQVNTPTADGNQKEQNTNVIKPGTACKHATCAALYTTVDQEQITSCRFHPGVPIFHEGMKYWSCCQKKTTDFEAFTAQPGCTEGEHLWRVEDQSSNNEDDPQVLKSSCRFDFHQQGSTVVLSIYAKMPRPDQTQVELNAGRLKVDTRYGTDMQTKRFLNEWELFGLVDVAQSTVELLPSKIEIILKKAEPLSWSRLDRPLQLT</sequence>
<comment type="caution">
    <text evidence="7">The sequence shown here is derived from an EMBL/GenBank/DDBJ whole genome shotgun (WGS) entry which is preliminary data.</text>
</comment>
<dbReference type="Proteomes" id="UP000663855">
    <property type="component" value="Unassembled WGS sequence"/>
</dbReference>
<dbReference type="Proteomes" id="UP000663834">
    <property type="component" value="Unassembled WGS sequence"/>
</dbReference>
<evidence type="ECO:0000259" key="4">
    <source>
        <dbReference type="PROSITE" id="PS51203"/>
    </source>
</evidence>
<dbReference type="PANTHER" id="PTHR46983:SF3">
    <property type="entry name" value="CHPADIPLOID STATE MAINTENANCE PROTEIN CHPA"/>
    <property type="match status" value="1"/>
</dbReference>
<evidence type="ECO:0000313" key="13">
    <source>
        <dbReference type="EMBL" id="CAF4312409.1"/>
    </source>
</evidence>
<gene>
    <name evidence="14" type="ORF">BYL167_LOCUS49430</name>
    <name evidence="6" type="ORF">CJN711_LOCUS15371</name>
    <name evidence="7" type="ORF">KQP761_LOCUS5781</name>
    <name evidence="9" type="ORF">MBJ925_LOCUS25701</name>
    <name evidence="11" type="ORF">OVN521_LOCUS7394</name>
    <name evidence="13" type="ORF">SMN809_LOCUS26600</name>
    <name evidence="12" type="ORF">UXM345_LOCUS8677</name>
    <name evidence="10" type="ORF">WKI299_LOCUS29328</name>
    <name evidence="8" type="ORF">XDN619_LOCUS17790</name>
</gene>
<dbReference type="EMBL" id="CAJNRE010013607">
    <property type="protein sequence ID" value="CAF2119809.1"/>
    <property type="molecule type" value="Genomic_DNA"/>
</dbReference>
<evidence type="ECO:0000313" key="16">
    <source>
        <dbReference type="Proteomes" id="UP000663866"/>
    </source>
</evidence>
<dbReference type="EMBL" id="CAJNOV010007078">
    <property type="protein sequence ID" value="CAF1268800.1"/>
    <property type="molecule type" value="Genomic_DNA"/>
</dbReference>
<dbReference type="EMBL" id="CAJNOW010001614">
    <property type="protein sequence ID" value="CAF1321879.1"/>
    <property type="molecule type" value="Genomic_DNA"/>
</dbReference>
<dbReference type="EMBL" id="CAJOBF010000764">
    <property type="protein sequence ID" value="CAF3866493.1"/>
    <property type="molecule type" value="Genomic_DNA"/>
</dbReference>
<evidence type="ECO:0000313" key="14">
    <source>
        <dbReference type="EMBL" id="CAF4831186.1"/>
    </source>
</evidence>
<protein>
    <recommendedName>
        <fullName evidence="17">Cysteine and histidine-rich domain-containing protein 1</fullName>
    </recommendedName>
</protein>
<evidence type="ECO:0000313" key="11">
    <source>
        <dbReference type="EMBL" id="CAF3861239.1"/>
    </source>
</evidence>
<keyword evidence="2" id="KW-0677">Repeat</keyword>
<feature type="domain" description="CS" evidence="4">
    <location>
        <begin position="235"/>
        <end position="327"/>
    </location>
</feature>
<dbReference type="InterPro" id="IPR008978">
    <property type="entry name" value="HSP20-like_chaperone"/>
</dbReference>
<feature type="domain" description="CHORD" evidence="5">
    <location>
        <begin position="5"/>
        <end position="67"/>
    </location>
</feature>
<evidence type="ECO:0000256" key="2">
    <source>
        <dbReference type="ARBA" id="ARBA00022737"/>
    </source>
</evidence>
<evidence type="ECO:0000313" key="6">
    <source>
        <dbReference type="EMBL" id="CAF1268800.1"/>
    </source>
</evidence>
<dbReference type="AlphaFoldDB" id="A0A815F0I7"/>
<dbReference type="GO" id="GO:0046872">
    <property type="term" value="F:metal ion binding"/>
    <property type="evidence" value="ECO:0007669"/>
    <property type="project" value="UniProtKB-KW"/>
</dbReference>
<dbReference type="EMBL" id="CAJOBI010038523">
    <property type="protein sequence ID" value="CAF4312409.1"/>
    <property type="molecule type" value="Genomic_DNA"/>
</dbReference>
<dbReference type="Gene3D" id="2.60.40.790">
    <property type="match status" value="1"/>
</dbReference>
<dbReference type="InterPro" id="IPR007052">
    <property type="entry name" value="CS_dom"/>
</dbReference>
<reference evidence="7" key="1">
    <citation type="submission" date="2021-02" db="EMBL/GenBank/DDBJ databases">
        <authorList>
            <person name="Nowell W R."/>
        </authorList>
    </citation>
    <scope>NUCLEOTIDE SEQUENCE</scope>
</reference>
<proteinExistence type="predicted"/>
<dbReference type="InterPro" id="IPR039790">
    <property type="entry name" value="CHRD1"/>
</dbReference>
<dbReference type="Proteomes" id="UP000663887">
    <property type="component" value="Unassembled WGS sequence"/>
</dbReference>
<evidence type="ECO:0000256" key="1">
    <source>
        <dbReference type="ARBA" id="ARBA00022723"/>
    </source>
</evidence>
<evidence type="ECO:0000259" key="5">
    <source>
        <dbReference type="PROSITE" id="PS51401"/>
    </source>
</evidence>
<evidence type="ECO:0000313" key="7">
    <source>
        <dbReference type="EMBL" id="CAF1321879.1"/>
    </source>
</evidence>
<dbReference type="EMBL" id="CAJNRG010007613">
    <property type="protein sequence ID" value="CAF2096432.1"/>
    <property type="molecule type" value="Genomic_DNA"/>
</dbReference>
<organism evidence="7 15">
    <name type="scientific">Rotaria magnacalcarata</name>
    <dbReference type="NCBI Taxonomy" id="392030"/>
    <lineage>
        <taxon>Eukaryota</taxon>
        <taxon>Metazoa</taxon>
        <taxon>Spiralia</taxon>
        <taxon>Gnathifera</taxon>
        <taxon>Rotifera</taxon>
        <taxon>Eurotatoria</taxon>
        <taxon>Bdelloidea</taxon>
        <taxon>Philodinida</taxon>
        <taxon>Philodinidae</taxon>
        <taxon>Rotaria</taxon>
    </lineage>
</organism>
<keyword evidence="3" id="KW-0862">Zinc</keyword>
<evidence type="ECO:0000313" key="12">
    <source>
        <dbReference type="EMBL" id="CAF3866493.1"/>
    </source>
</evidence>
<dbReference type="Proteomes" id="UP000663842">
    <property type="component" value="Unassembled WGS sequence"/>
</dbReference>
<evidence type="ECO:0000313" key="15">
    <source>
        <dbReference type="Proteomes" id="UP000663834"/>
    </source>
</evidence>
<dbReference type="PROSITE" id="PS51203">
    <property type="entry name" value="CS"/>
    <property type="match status" value="1"/>
</dbReference>
<accession>A0A815F0I7</accession>
<dbReference type="InterPro" id="IPR007051">
    <property type="entry name" value="CHORD_dom"/>
</dbReference>
<dbReference type="Pfam" id="PF04968">
    <property type="entry name" value="CHORD"/>
    <property type="match status" value="2"/>
</dbReference>
<dbReference type="EMBL" id="CAJOBG010000813">
    <property type="protein sequence ID" value="CAF3861239.1"/>
    <property type="molecule type" value="Genomic_DNA"/>
</dbReference>